<dbReference type="EMBL" id="JBJUIK010000010">
    <property type="protein sequence ID" value="KAL3516755.1"/>
    <property type="molecule type" value="Genomic_DNA"/>
</dbReference>
<accession>A0ABD2ZBA2</accession>
<reference evidence="2 3" key="1">
    <citation type="submission" date="2024-11" db="EMBL/GenBank/DDBJ databases">
        <title>A near-complete genome assembly of Cinchona calisaya.</title>
        <authorList>
            <person name="Lian D.C."/>
            <person name="Zhao X.W."/>
            <person name="Wei L."/>
        </authorList>
    </citation>
    <scope>NUCLEOTIDE SEQUENCE [LARGE SCALE GENOMIC DNA]</scope>
    <source>
        <tissue evidence="2">Nenye</tissue>
    </source>
</reference>
<keyword evidence="3" id="KW-1185">Reference proteome</keyword>
<sequence length="360" mass="41404">MVNIKLSSSSKADVAQKLGKPMHTHAFKRRCSDERKCNHCRSRLEQVLHSINKVTYCNNDVIILYGNFLEESESVTLVIDSHMNGILVPRMMIDNRTAVNILPANAMKRLGKTMEYLVSTDIVMSSFTVENYGYLGHLTRGFEAPFEVDVDEQKQDEETFSRMIRNKLEIRTHSTFLLSHVKNTWLKHIINILLSNLSYITVHDATTIEEFELEWNDLLVKHILVVFVKKSLVDCFPKDYILNRWTINAKTRGSGEIIERNLEKEPQYPFALVRNNLIMEFLKIVELGYGSQQKLNHVDRALKVVQNELLTMDDDTEDQTRDHDPTTSSMLKSSNEPIVNQGQNQFGEVLPCLSNESSLL</sequence>
<protein>
    <recommendedName>
        <fullName evidence="4">Protein FAR1-RELATED SEQUENCE</fullName>
    </recommendedName>
</protein>
<evidence type="ECO:0008006" key="4">
    <source>
        <dbReference type="Google" id="ProtNLM"/>
    </source>
</evidence>
<name>A0ABD2ZBA2_9GENT</name>
<feature type="region of interest" description="Disordered" evidence="1">
    <location>
        <begin position="313"/>
        <end position="338"/>
    </location>
</feature>
<feature type="compositionally biased region" description="Polar residues" evidence="1">
    <location>
        <begin position="326"/>
        <end position="338"/>
    </location>
</feature>
<dbReference type="Proteomes" id="UP001630127">
    <property type="component" value="Unassembled WGS sequence"/>
</dbReference>
<organism evidence="2 3">
    <name type="scientific">Cinchona calisaya</name>
    <dbReference type="NCBI Taxonomy" id="153742"/>
    <lineage>
        <taxon>Eukaryota</taxon>
        <taxon>Viridiplantae</taxon>
        <taxon>Streptophyta</taxon>
        <taxon>Embryophyta</taxon>
        <taxon>Tracheophyta</taxon>
        <taxon>Spermatophyta</taxon>
        <taxon>Magnoliopsida</taxon>
        <taxon>eudicotyledons</taxon>
        <taxon>Gunneridae</taxon>
        <taxon>Pentapetalae</taxon>
        <taxon>asterids</taxon>
        <taxon>lamiids</taxon>
        <taxon>Gentianales</taxon>
        <taxon>Rubiaceae</taxon>
        <taxon>Cinchonoideae</taxon>
        <taxon>Cinchoneae</taxon>
        <taxon>Cinchona</taxon>
    </lineage>
</organism>
<evidence type="ECO:0000313" key="2">
    <source>
        <dbReference type="EMBL" id="KAL3516755.1"/>
    </source>
</evidence>
<proteinExistence type="predicted"/>
<evidence type="ECO:0000313" key="3">
    <source>
        <dbReference type="Proteomes" id="UP001630127"/>
    </source>
</evidence>
<evidence type="ECO:0000256" key="1">
    <source>
        <dbReference type="SAM" id="MobiDB-lite"/>
    </source>
</evidence>
<dbReference type="AlphaFoldDB" id="A0ABD2ZBA2"/>
<comment type="caution">
    <text evidence="2">The sequence shown here is derived from an EMBL/GenBank/DDBJ whole genome shotgun (WGS) entry which is preliminary data.</text>
</comment>
<gene>
    <name evidence="2" type="ORF">ACH5RR_023657</name>
</gene>